<gene>
    <name evidence="1" type="ORF">ILEXP_LOCUS53488</name>
</gene>
<keyword evidence="2" id="KW-1185">Reference proteome</keyword>
<protein>
    <submittedName>
        <fullName evidence="1">Uncharacterized protein</fullName>
    </submittedName>
</protein>
<reference evidence="1 2" key="1">
    <citation type="submission" date="2024-02" db="EMBL/GenBank/DDBJ databases">
        <authorList>
            <person name="Vignale AGUSTIN F."/>
            <person name="Sosa J E."/>
            <person name="Modenutti C."/>
        </authorList>
    </citation>
    <scope>NUCLEOTIDE SEQUENCE [LARGE SCALE GENOMIC DNA]</scope>
</reference>
<comment type="caution">
    <text evidence="1">The sequence shown here is derived from an EMBL/GenBank/DDBJ whole genome shotgun (WGS) entry which is preliminary data.</text>
</comment>
<feature type="non-terminal residue" evidence="1">
    <location>
        <position position="1"/>
    </location>
</feature>
<sequence>CQLQSFEIVHPFDVARGTGTIEEVVEQTAQFLQLEALHGATQSPIIVPKQAGWLAADMRRLSGPKQWCSDEWQSG</sequence>
<dbReference type="EMBL" id="CAUOFW020008568">
    <property type="protein sequence ID" value="CAK9183237.1"/>
    <property type="molecule type" value="Genomic_DNA"/>
</dbReference>
<accession>A0ABC8UQI5</accession>
<name>A0ABC8UQI5_9AQUA</name>
<dbReference type="Proteomes" id="UP001642360">
    <property type="component" value="Unassembled WGS sequence"/>
</dbReference>
<evidence type="ECO:0000313" key="1">
    <source>
        <dbReference type="EMBL" id="CAK9183237.1"/>
    </source>
</evidence>
<organism evidence="1 2">
    <name type="scientific">Ilex paraguariensis</name>
    <name type="common">yerba mate</name>
    <dbReference type="NCBI Taxonomy" id="185542"/>
    <lineage>
        <taxon>Eukaryota</taxon>
        <taxon>Viridiplantae</taxon>
        <taxon>Streptophyta</taxon>
        <taxon>Embryophyta</taxon>
        <taxon>Tracheophyta</taxon>
        <taxon>Spermatophyta</taxon>
        <taxon>Magnoliopsida</taxon>
        <taxon>eudicotyledons</taxon>
        <taxon>Gunneridae</taxon>
        <taxon>Pentapetalae</taxon>
        <taxon>asterids</taxon>
        <taxon>campanulids</taxon>
        <taxon>Aquifoliales</taxon>
        <taxon>Aquifoliaceae</taxon>
        <taxon>Ilex</taxon>
    </lineage>
</organism>
<evidence type="ECO:0000313" key="2">
    <source>
        <dbReference type="Proteomes" id="UP001642360"/>
    </source>
</evidence>
<proteinExistence type="predicted"/>
<dbReference type="AlphaFoldDB" id="A0ABC8UQI5"/>